<name>A0A1F4UKJ7_UNCKA</name>
<evidence type="ECO:0000313" key="8">
    <source>
        <dbReference type="EMBL" id="OGC45491.1"/>
    </source>
</evidence>
<dbReference type="InterPro" id="IPR036850">
    <property type="entry name" value="NDK-like_dom_sf"/>
</dbReference>
<evidence type="ECO:0000256" key="3">
    <source>
        <dbReference type="ARBA" id="ARBA00012966"/>
    </source>
</evidence>
<evidence type="ECO:0000256" key="5">
    <source>
        <dbReference type="ARBA" id="ARBA00022777"/>
    </source>
</evidence>
<dbReference type="Proteomes" id="UP000178615">
    <property type="component" value="Unassembled WGS sequence"/>
</dbReference>
<comment type="cofactor">
    <cofactor evidence="1">
        <name>Mg(2+)</name>
        <dbReference type="ChEBI" id="CHEBI:18420"/>
    </cofactor>
</comment>
<dbReference type="PANTHER" id="PTHR11349">
    <property type="entry name" value="NUCLEOSIDE DIPHOSPHATE KINASE"/>
    <property type="match status" value="1"/>
</dbReference>
<dbReference type="SMART" id="SM00562">
    <property type="entry name" value="NDK"/>
    <property type="match status" value="1"/>
</dbReference>
<comment type="similarity">
    <text evidence="2 6">Belongs to the NDK family.</text>
</comment>
<dbReference type="Pfam" id="PF00334">
    <property type="entry name" value="NDK"/>
    <property type="match status" value="2"/>
</dbReference>
<evidence type="ECO:0000256" key="1">
    <source>
        <dbReference type="ARBA" id="ARBA00001946"/>
    </source>
</evidence>
<evidence type="ECO:0000256" key="4">
    <source>
        <dbReference type="ARBA" id="ARBA00022679"/>
    </source>
</evidence>
<evidence type="ECO:0000256" key="6">
    <source>
        <dbReference type="PROSITE-ProRule" id="PRU00706"/>
    </source>
</evidence>
<feature type="domain" description="Nucleoside diphosphate kinase-like" evidence="7">
    <location>
        <begin position="2"/>
        <end position="182"/>
    </location>
</feature>
<evidence type="ECO:0000256" key="2">
    <source>
        <dbReference type="ARBA" id="ARBA00008142"/>
    </source>
</evidence>
<dbReference type="EC" id="2.7.4.6" evidence="3"/>
<comment type="caution">
    <text evidence="8">The sequence shown here is derived from an EMBL/GenBank/DDBJ whole genome shotgun (WGS) entry which is preliminary data.</text>
</comment>
<dbReference type="Gene3D" id="3.30.70.141">
    <property type="entry name" value="Nucleoside diphosphate kinase-like domain"/>
    <property type="match status" value="1"/>
</dbReference>
<dbReference type="EMBL" id="MEUV01000034">
    <property type="protein sequence ID" value="OGC45491.1"/>
    <property type="molecule type" value="Genomic_DNA"/>
</dbReference>
<dbReference type="CDD" id="cd04413">
    <property type="entry name" value="NDPk_I"/>
    <property type="match status" value="1"/>
</dbReference>
<dbReference type="PROSITE" id="PS51374">
    <property type="entry name" value="NDPK_LIKE"/>
    <property type="match status" value="1"/>
</dbReference>
<proteinExistence type="inferred from homology"/>
<dbReference type="SUPFAM" id="SSF54919">
    <property type="entry name" value="Nucleoside diphosphate kinase, NDK"/>
    <property type="match status" value="1"/>
</dbReference>
<evidence type="ECO:0000259" key="7">
    <source>
        <dbReference type="SMART" id="SM00562"/>
    </source>
</evidence>
<reference evidence="8 9" key="1">
    <citation type="journal article" date="2016" name="Nat. Commun.">
        <title>Thousands of microbial genomes shed light on interconnected biogeochemical processes in an aquifer system.</title>
        <authorList>
            <person name="Anantharaman K."/>
            <person name="Brown C.T."/>
            <person name="Hug L.A."/>
            <person name="Sharon I."/>
            <person name="Castelle C.J."/>
            <person name="Probst A.J."/>
            <person name="Thomas B.C."/>
            <person name="Singh A."/>
            <person name="Wilkins M.J."/>
            <person name="Karaoz U."/>
            <person name="Brodie E.L."/>
            <person name="Williams K.H."/>
            <person name="Hubbard S.S."/>
            <person name="Banfield J.F."/>
        </authorList>
    </citation>
    <scope>NUCLEOTIDE SEQUENCE [LARGE SCALE GENOMIC DNA]</scope>
</reference>
<comment type="caution">
    <text evidence="6">Lacks conserved residue(s) required for the propagation of feature annotation.</text>
</comment>
<dbReference type="InterPro" id="IPR034907">
    <property type="entry name" value="NDK-like_dom"/>
</dbReference>
<accession>A0A1F4UKJ7</accession>
<sequence>MIQRSLVLLKPDAIQRGIIGEILHRFERAGLKIVGMKLMTADVELAKSHYPDTEEWRTAVGKKTLEDCQKYNIDPLKSVGTTDPLEVGNIVKKWNVDYLTSGPVLAIVFEGVNCVERVRSLVGHTAPTKADPGTIRGDFGLDSTITANRRKRSIYNLVHASGTEEEARQEIKLWFRDDEILSYRRVHEDLYSY</sequence>
<keyword evidence="4" id="KW-0808">Transferase</keyword>
<dbReference type="AlphaFoldDB" id="A0A1F4UKJ7"/>
<organism evidence="8 9">
    <name type="scientific">candidate division WWE3 bacterium RBG_19FT_COMBO_34_6</name>
    <dbReference type="NCBI Taxonomy" id="1802612"/>
    <lineage>
        <taxon>Bacteria</taxon>
        <taxon>Katanobacteria</taxon>
    </lineage>
</organism>
<dbReference type="GO" id="GO:0004550">
    <property type="term" value="F:nucleoside diphosphate kinase activity"/>
    <property type="evidence" value="ECO:0007669"/>
    <property type="project" value="UniProtKB-EC"/>
</dbReference>
<evidence type="ECO:0000313" key="9">
    <source>
        <dbReference type="Proteomes" id="UP000178615"/>
    </source>
</evidence>
<protein>
    <recommendedName>
        <fullName evidence="3">nucleoside-diphosphate kinase</fullName>
        <ecNumber evidence="3">2.7.4.6</ecNumber>
    </recommendedName>
</protein>
<keyword evidence="5 8" id="KW-0418">Kinase</keyword>
<gene>
    <name evidence="8" type="ORF">A2V49_02690</name>
</gene>